<protein>
    <submittedName>
        <fullName evidence="2">Uncharacterized protein</fullName>
    </submittedName>
</protein>
<dbReference type="AlphaFoldDB" id="A0A4Z2FDR9"/>
<evidence type="ECO:0000313" key="2">
    <source>
        <dbReference type="EMBL" id="TNN39337.1"/>
    </source>
</evidence>
<name>A0A4Z2FDR9_9TELE</name>
<accession>A0A4Z2FDR9</accession>
<gene>
    <name evidence="2" type="ORF">EYF80_050507</name>
</gene>
<feature type="region of interest" description="Disordered" evidence="1">
    <location>
        <begin position="15"/>
        <end position="37"/>
    </location>
</feature>
<keyword evidence="3" id="KW-1185">Reference proteome</keyword>
<sequence>MPAFELGACKRSLRREEKRQFKSPEEKMAPSQQLENWREDVSSLADVSVRRDQQTLNRIQLPLQHRDTNEEDGGTTEPRRIKNGKRTNV</sequence>
<proteinExistence type="predicted"/>
<reference evidence="2 3" key="1">
    <citation type="submission" date="2019-03" db="EMBL/GenBank/DDBJ databases">
        <title>First draft genome of Liparis tanakae, snailfish: a comprehensive survey of snailfish specific genes.</title>
        <authorList>
            <person name="Kim W."/>
            <person name="Song I."/>
            <person name="Jeong J.-H."/>
            <person name="Kim D."/>
            <person name="Kim S."/>
            <person name="Ryu S."/>
            <person name="Song J.Y."/>
            <person name="Lee S.K."/>
        </authorList>
    </citation>
    <scope>NUCLEOTIDE SEQUENCE [LARGE SCALE GENOMIC DNA]</scope>
    <source>
        <tissue evidence="2">Muscle</tissue>
    </source>
</reference>
<dbReference type="EMBL" id="SRLO01001289">
    <property type="protein sequence ID" value="TNN39337.1"/>
    <property type="molecule type" value="Genomic_DNA"/>
</dbReference>
<evidence type="ECO:0000256" key="1">
    <source>
        <dbReference type="SAM" id="MobiDB-lite"/>
    </source>
</evidence>
<feature type="region of interest" description="Disordered" evidence="1">
    <location>
        <begin position="53"/>
        <end position="89"/>
    </location>
</feature>
<comment type="caution">
    <text evidence="2">The sequence shown here is derived from an EMBL/GenBank/DDBJ whole genome shotgun (WGS) entry which is preliminary data.</text>
</comment>
<organism evidence="2 3">
    <name type="scientific">Liparis tanakae</name>
    <name type="common">Tanaka's snailfish</name>
    <dbReference type="NCBI Taxonomy" id="230148"/>
    <lineage>
        <taxon>Eukaryota</taxon>
        <taxon>Metazoa</taxon>
        <taxon>Chordata</taxon>
        <taxon>Craniata</taxon>
        <taxon>Vertebrata</taxon>
        <taxon>Euteleostomi</taxon>
        <taxon>Actinopterygii</taxon>
        <taxon>Neopterygii</taxon>
        <taxon>Teleostei</taxon>
        <taxon>Neoteleostei</taxon>
        <taxon>Acanthomorphata</taxon>
        <taxon>Eupercaria</taxon>
        <taxon>Perciformes</taxon>
        <taxon>Cottioidei</taxon>
        <taxon>Cottales</taxon>
        <taxon>Liparidae</taxon>
        <taxon>Liparis</taxon>
    </lineage>
</organism>
<feature type="compositionally biased region" description="Basic and acidic residues" evidence="1">
    <location>
        <begin position="15"/>
        <end position="28"/>
    </location>
</feature>
<evidence type="ECO:0000313" key="3">
    <source>
        <dbReference type="Proteomes" id="UP000314294"/>
    </source>
</evidence>
<dbReference type="Proteomes" id="UP000314294">
    <property type="component" value="Unassembled WGS sequence"/>
</dbReference>